<dbReference type="PANTHER" id="PTHR30590">
    <property type="entry name" value="INNER MEMBRANE PROTEIN"/>
    <property type="match status" value="1"/>
</dbReference>
<feature type="transmembrane region" description="Helical" evidence="1">
    <location>
        <begin position="355"/>
        <end position="376"/>
    </location>
</feature>
<feature type="transmembrane region" description="Helical" evidence="1">
    <location>
        <begin position="212"/>
        <end position="232"/>
    </location>
</feature>
<dbReference type="PANTHER" id="PTHR30590:SF2">
    <property type="entry name" value="INNER MEMBRANE PROTEIN"/>
    <property type="match status" value="1"/>
</dbReference>
<feature type="transmembrane region" description="Helical" evidence="1">
    <location>
        <begin position="101"/>
        <end position="130"/>
    </location>
</feature>
<dbReference type="AlphaFoldDB" id="A0A2T4DRM6"/>
<feature type="transmembrane region" description="Helical" evidence="1">
    <location>
        <begin position="142"/>
        <end position="163"/>
    </location>
</feature>
<evidence type="ECO:0000313" key="3">
    <source>
        <dbReference type="EMBL" id="PTB96481.1"/>
    </source>
</evidence>
<feature type="transmembrane region" description="Helical" evidence="1">
    <location>
        <begin position="253"/>
        <end position="275"/>
    </location>
</feature>
<feature type="transmembrane region" description="Helical" evidence="1">
    <location>
        <begin position="327"/>
        <end position="349"/>
    </location>
</feature>
<sequence length="408" mass="46250">MKPTQPNERHLILDVLRGFALIGVLFANMPYHSGFWMLSPEAQENMPQAEVGHVLMWLLHFFSDGKFYSIFSMLFGIGFALQLQRSLDRNEPFAGRFSRRLLILFLFGLLHAVFFFVGDILTVYALLGFVLLLFTKVSDKGLLRWAIILLIIPVIQYAFMWYGQQTASIAEVTGAAGAPPFEQLILAYQSGSLKDILMFNAGGLVFGRYPDLIFTGRFFRVFAMFLLGFYVARKQFFVNIAAHRPLFKKVMMWGVVIGIPCNMVLAQLMTSEAYYSFAPLGIIQPIVYAYGVPALGLFYACGIALLYQKQTFKNILSVLAPFGRMALTNYLMQSIICCLIYNSYGLGLFGTDGPLAFTAVGLGILIFQLVFSHVWLTKFQYGPMEWLWRVITYRKMQPIKKNLEVANL</sequence>
<keyword evidence="1" id="KW-1133">Transmembrane helix</keyword>
<proteinExistence type="predicted"/>
<dbReference type="InterPro" id="IPR052529">
    <property type="entry name" value="Bact_Transport_Assoc"/>
</dbReference>
<feature type="transmembrane region" description="Helical" evidence="1">
    <location>
        <begin position="12"/>
        <end position="31"/>
    </location>
</feature>
<comment type="caution">
    <text evidence="3">The sequence shown here is derived from an EMBL/GenBank/DDBJ whole genome shotgun (WGS) entry which is preliminary data.</text>
</comment>
<name>A0A2T4DRM6_9BACT</name>
<feature type="domain" description="DUF418" evidence="2">
    <location>
        <begin position="232"/>
        <end position="395"/>
    </location>
</feature>
<feature type="transmembrane region" description="Helical" evidence="1">
    <location>
        <begin position="65"/>
        <end position="81"/>
    </location>
</feature>
<feature type="transmembrane region" description="Helical" evidence="1">
    <location>
        <begin position="287"/>
        <end position="307"/>
    </location>
</feature>
<protein>
    <recommendedName>
        <fullName evidence="2">DUF418 domain-containing protein</fullName>
    </recommendedName>
</protein>
<evidence type="ECO:0000259" key="2">
    <source>
        <dbReference type="Pfam" id="PF04235"/>
    </source>
</evidence>
<dbReference type="Proteomes" id="UP000240608">
    <property type="component" value="Unassembled WGS sequence"/>
</dbReference>
<dbReference type="EMBL" id="PYVU01000049">
    <property type="protein sequence ID" value="PTB96481.1"/>
    <property type="molecule type" value="Genomic_DNA"/>
</dbReference>
<accession>A0A2T4DRM6</accession>
<evidence type="ECO:0000256" key="1">
    <source>
        <dbReference type="SAM" id="Phobius"/>
    </source>
</evidence>
<evidence type="ECO:0000313" key="4">
    <source>
        <dbReference type="Proteomes" id="UP000240608"/>
    </source>
</evidence>
<reference evidence="3 4" key="1">
    <citation type="submission" date="2018-03" db="EMBL/GenBank/DDBJ databases">
        <title>Cross-interface Injection: A General Nanoliter Liquid Handling Method Applied to Single Cells Genome Amplification Automated Nanoliter Liquid Handling Applied to Single Cell Multiple Displacement Amplification.</title>
        <authorList>
            <person name="Yun J."/>
            <person name="Xu P."/>
            <person name="Xu J."/>
            <person name="Dai X."/>
            <person name="Wang Y."/>
            <person name="Zheng X."/>
            <person name="Cao C."/>
            <person name="Yi Q."/>
            <person name="Zhu Y."/>
            <person name="Wang L."/>
            <person name="Dong Z."/>
            <person name="Huang Y."/>
            <person name="Huang L."/>
            <person name="Du W."/>
        </authorList>
    </citation>
    <scope>NUCLEOTIDE SEQUENCE [LARGE SCALE GENOMIC DNA]</scope>
    <source>
        <strain evidence="3 4">Z-D1-2</strain>
    </source>
</reference>
<gene>
    <name evidence="3" type="ORF">C9994_07150</name>
</gene>
<dbReference type="InterPro" id="IPR007349">
    <property type="entry name" value="DUF418"/>
</dbReference>
<keyword evidence="1" id="KW-0472">Membrane</keyword>
<dbReference type="Pfam" id="PF04235">
    <property type="entry name" value="DUF418"/>
    <property type="match status" value="1"/>
</dbReference>
<keyword evidence="1" id="KW-0812">Transmembrane</keyword>
<organism evidence="3 4">
    <name type="scientific">Marivirga lumbricoides</name>
    <dbReference type="NCBI Taxonomy" id="1046115"/>
    <lineage>
        <taxon>Bacteria</taxon>
        <taxon>Pseudomonadati</taxon>
        <taxon>Bacteroidota</taxon>
        <taxon>Cytophagia</taxon>
        <taxon>Cytophagales</taxon>
        <taxon>Marivirgaceae</taxon>
        <taxon>Marivirga</taxon>
    </lineage>
</organism>